<dbReference type="Pfam" id="PF08240">
    <property type="entry name" value="ADH_N"/>
    <property type="match status" value="1"/>
</dbReference>
<feature type="domain" description="Alcohol dehydrogenase-like N-terminal" evidence="2">
    <location>
        <begin position="27"/>
        <end position="117"/>
    </location>
</feature>
<reference evidence="3" key="1">
    <citation type="submission" date="2018-05" db="EMBL/GenBank/DDBJ databases">
        <authorList>
            <person name="Lanie J.A."/>
            <person name="Ng W.-L."/>
            <person name="Kazmierczak K.M."/>
            <person name="Andrzejewski T.M."/>
            <person name="Davidsen T.M."/>
            <person name="Wayne K.J."/>
            <person name="Tettelin H."/>
            <person name="Glass J.I."/>
            <person name="Rusch D."/>
            <person name="Podicherti R."/>
            <person name="Tsui H.-C.T."/>
            <person name="Winkler M.E."/>
        </authorList>
    </citation>
    <scope>NUCLEOTIDE SEQUENCE</scope>
</reference>
<organism evidence="3">
    <name type="scientific">marine metagenome</name>
    <dbReference type="NCBI Taxonomy" id="408172"/>
    <lineage>
        <taxon>unclassified sequences</taxon>
        <taxon>metagenomes</taxon>
        <taxon>ecological metagenomes</taxon>
    </lineage>
</organism>
<sequence length="164" mass="17144">MKAAWFESFGAPKDTLIIGEQPTPLVGPGEVMVRIKTTGVNPSDVKKRAGSFPNLLDAGLVIPHSDGAGIIEAVGEGGDSSRIGERVWIYQAQFGRRFGSAAEYVAIDASRSVPLPEPVSFEVGACLGIPVMTAHRAVFADGDVKGKTVLVTGGAGRVGYYAIQ</sequence>
<evidence type="ECO:0000259" key="2">
    <source>
        <dbReference type="Pfam" id="PF08240"/>
    </source>
</evidence>
<dbReference type="PANTHER" id="PTHR44154:SF1">
    <property type="entry name" value="QUINONE OXIDOREDUCTASE"/>
    <property type="match status" value="1"/>
</dbReference>
<dbReference type="PANTHER" id="PTHR44154">
    <property type="entry name" value="QUINONE OXIDOREDUCTASE"/>
    <property type="match status" value="1"/>
</dbReference>
<name>A0A383BSF1_9ZZZZ</name>
<dbReference type="InterPro" id="IPR013154">
    <property type="entry name" value="ADH-like_N"/>
</dbReference>
<dbReference type="InterPro" id="IPR011032">
    <property type="entry name" value="GroES-like_sf"/>
</dbReference>
<dbReference type="Gene3D" id="3.40.50.720">
    <property type="entry name" value="NAD(P)-binding Rossmann-like Domain"/>
    <property type="match status" value="1"/>
</dbReference>
<accession>A0A383BSF1</accession>
<feature type="non-terminal residue" evidence="3">
    <location>
        <position position="164"/>
    </location>
</feature>
<proteinExistence type="predicted"/>
<dbReference type="AlphaFoldDB" id="A0A383BSF1"/>
<gene>
    <name evidence="3" type="ORF">METZ01_LOCUS475099</name>
</gene>
<evidence type="ECO:0000313" key="3">
    <source>
        <dbReference type="EMBL" id="SVE22245.1"/>
    </source>
</evidence>
<dbReference type="EMBL" id="UINC01202441">
    <property type="protein sequence ID" value="SVE22245.1"/>
    <property type="molecule type" value="Genomic_DNA"/>
</dbReference>
<dbReference type="InterPro" id="IPR051603">
    <property type="entry name" value="Zinc-ADH_QOR/CCCR"/>
</dbReference>
<keyword evidence="1" id="KW-0521">NADP</keyword>
<dbReference type="SUPFAM" id="SSF50129">
    <property type="entry name" value="GroES-like"/>
    <property type="match status" value="1"/>
</dbReference>
<dbReference type="Gene3D" id="3.90.180.10">
    <property type="entry name" value="Medium-chain alcohol dehydrogenases, catalytic domain"/>
    <property type="match status" value="1"/>
</dbReference>
<protein>
    <recommendedName>
        <fullName evidence="2">Alcohol dehydrogenase-like N-terminal domain-containing protein</fullName>
    </recommendedName>
</protein>
<evidence type="ECO:0000256" key="1">
    <source>
        <dbReference type="ARBA" id="ARBA00022857"/>
    </source>
</evidence>